<accession>A0A2G9S7U0</accession>
<evidence type="ECO:0000313" key="2">
    <source>
        <dbReference type="Proteomes" id="UP000228934"/>
    </source>
</evidence>
<dbReference type="AlphaFoldDB" id="A0A2G9S7U0"/>
<reference evidence="2" key="1">
    <citation type="journal article" date="2017" name="Nat. Commun.">
        <title>The North American bullfrog draft genome provides insight into hormonal regulation of long noncoding RNA.</title>
        <authorList>
            <person name="Hammond S.A."/>
            <person name="Warren R.L."/>
            <person name="Vandervalk B.P."/>
            <person name="Kucuk E."/>
            <person name="Khan H."/>
            <person name="Gibb E.A."/>
            <person name="Pandoh P."/>
            <person name="Kirk H."/>
            <person name="Zhao Y."/>
            <person name="Jones M."/>
            <person name="Mungall A.J."/>
            <person name="Coope R."/>
            <person name="Pleasance S."/>
            <person name="Moore R.A."/>
            <person name="Holt R.A."/>
            <person name="Round J.M."/>
            <person name="Ohora S."/>
            <person name="Walle B.V."/>
            <person name="Veldhoen N."/>
            <person name="Helbing C.C."/>
            <person name="Birol I."/>
        </authorList>
    </citation>
    <scope>NUCLEOTIDE SEQUENCE [LARGE SCALE GENOMIC DNA]</scope>
</reference>
<keyword evidence="2" id="KW-1185">Reference proteome</keyword>
<gene>
    <name evidence="1" type="ORF">AB205_0054190</name>
</gene>
<organism evidence="1 2">
    <name type="scientific">Aquarana catesbeiana</name>
    <name type="common">American bullfrog</name>
    <name type="synonym">Rana catesbeiana</name>
    <dbReference type="NCBI Taxonomy" id="8400"/>
    <lineage>
        <taxon>Eukaryota</taxon>
        <taxon>Metazoa</taxon>
        <taxon>Chordata</taxon>
        <taxon>Craniata</taxon>
        <taxon>Vertebrata</taxon>
        <taxon>Euteleostomi</taxon>
        <taxon>Amphibia</taxon>
        <taxon>Batrachia</taxon>
        <taxon>Anura</taxon>
        <taxon>Neobatrachia</taxon>
        <taxon>Ranoidea</taxon>
        <taxon>Ranidae</taxon>
        <taxon>Aquarana</taxon>
    </lineage>
</organism>
<sequence length="67" mass="7437">MCCEGPAKDPAAAAGPCRKRVFHVHALELQHLRHLQSRSREPGRRAEGEMSAASAWTGVSCRRLVLW</sequence>
<dbReference type="OrthoDB" id="10060000at2759"/>
<protein>
    <submittedName>
        <fullName evidence="1">Uncharacterized protein</fullName>
    </submittedName>
</protein>
<evidence type="ECO:0000313" key="1">
    <source>
        <dbReference type="EMBL" id="PIO36202.1"/>
    </source>
</evidence>
<proteinExistence type="predicted"/>
<dbReference type="Proteomes" id="UP000228934">
    <property type="component" value="Unassembled WGS sequence"/>
</dbReference>
<dbReference type="EMBL" id="KV926525">
    <property type="protein sequence ID" value="PIO36202.1"/>
    <property type="molecule type" value="Genomic_DNA"/>
</dbReference>
<name>A0A2G9S7U0_AQUCT</name>